<evidence type="ECO:0000256" key="1">
    <source>
        <dbReference type="SAM" id="MobiDB-lite"/>
    </source>
</evidence>
<feature type="region of interest" description="Disordered" evidence="1">
    <location>
        <begin position="64"/>
        <end position="91"/>
    </location>
</feature>
<reference evidence="3" key="1">
    <citation type="journal article" date="2019" name="Int. J. Syst. Evol. Microbiol.">
        <title>The Global Catalogue of Microorganisms (GCM) 10K type strain sequencing project: providing services to taxonomists for standard genome sequencing and annotation.</title>
        <authorList>
            <consortium name="The Broad Institute Genomics Platform"/>
            <consortium name="The Broad Institute Genome Sequencing Center for Infectious Disease"/>
            <person name="Wu L."/>
            <person name="Ma J."/>
        </authorList>
    </citation>
    <scope>NUCLEOTIDE SEQUENCE [LARGE SCALE GENOMIC DNA]</scope>
    <source>
        <strain evidence="3">NBRC 106310</strain>
    </source>
</reference>
<accession>A0ABM8FUT4</accession>
<dbReference type="Proteomes" id="UP001321543">
    <property type="component" value="Chromosome"/>
</dbReference>
<feature type="compositionally biased region" description="Basic and acidic residues" evidence="1">
    <location>
        <begin position="81"/>
        <end position="91"/>
    </location>
</feature>
<proteinExistence type="predicted"/>
<dbReference type="EMBL" id="AP027728">
    <property type="protein sequence ID" value="BDZ39345.1"/>
    <property type="molecule type" value="Genomic_DNA"/>
</dbReference>
<gene>
    <name evidence="2" type="ORF">GCM10025863_19590</name>
</gene>
<organism evidence="2 3">
    <name type="scientific">Microbacterium suwonense</name>
    <dbReference type="NCBI Taxonomy" id="683047"/>
    <lineage>
        <taxon>Bacteria</taxon>
        <taxon>Bacillati</taxon>
        <taxon>Actinomycetota</taxon>
        <taxon>Actinomycetes</taxon>
        <taxon>Micrococcales</taxon>
        <taxon>Microbacteriaceae</taxon>
        <taxon>Microbacterium</taxon>
    </lineage>
</organism>
<protein>
    <submittedName>
        <fullName evidence="2">Uncharacterized protein</fullName>
    </submittedName>
</protein>
<evidence type="ECO:0000313" key="3">
    <source>
        <dbReference type="Proteomes" id="UP001321543"/>
    </source>
</evidence>
<name>A0ABM8FUT4_9MICO</name>
<keyword evidence="3" id="KW-1185">Reference proteome</keyword>
<sequence>MERVVMQAPAAAALKLVAGNFLEGELMSSGPEWTLELAMDRQMIDAVLDELAQRGPQSSAIVTATRGPDSAAAAARRAAVKRREHEHPEWV</sequence>
<evidence type="ECO:0000313" key="2">
    <source>
        <dbReference type="EMBL" id="BDZ39345.1"/>
    </source>
</evidence>